<dbReference type="AlphaFoldDB" id="A0A5E5AIV7"/>
<evidence type="ECO:0000313" key="2">
    <source>
        <dbReference type="EMBL" id="VVE72976.1"/>
    </source>
</evidence>
<proteinExistence type="predicted"/>
<dbReference type="RefSeq" id="WP_150627083.1">
    <property type="nucleotide sequence ID" value="NZ_CABPSQ010000011.1"/>
</dbReference>
<feature type="region of interest" description="Disordered" evidence="1">
    <location>
        <begin position="261"/>
        <end position="282"/>
    </location>
</feature>
<dbReference type="Gene3D" id="3.30.2440.10">
    <property type="entry name" value="Secreted effector protein SifA"/>
    <property type="match status" value="1"/>
</dbReference>
<evidence type="ECO:0000313" key="3">
    <source>
        <dbReference type="Proteomes" id="UP000414136"/>
    </source>
</evidence>
<dbReference type="OrthoDB" id="8938174at2"/>
<sequence>MSVSPATPSIGLLGLVPRSLSADTVAACTKNDIQYQLNTLWERIKDWFLGTHKVAATTAIHTMATTTSVSAQIGAFLDLIGHVRPEHRDQLKWCAGEGEAPYFMIGDTVIASAKDWSARTPMQLSTPDMARMLLATHHRETPLLLTFLQIDVSAAPQARPTMTPEDDDDVVYVDMDAHTDFLRDAPLLRDALEFIGMHRNDEDCELSRSLGEAVAAQWRSMGLYLIESADGESTQGADTMGGMAQNVMVVTTDLFHEHQQVKRNAAPGSGGSAGSASMRPLA</sequence>
<reference evidence="2 3" key="1">
    <citation type="submission" date="2019-08" db="EMBL/GenBank/DDBJ databases">
        <authorList>
            <person name="Peeters C."/>
        </authorList>
    </citation>
    <scope>NUCLEOTIDE SEQUENCE [LARGE SCALE GENOMIC DNA]</scope>
    <source>
        <strain evidence="2 3">LMG 31118</strain>
    </source>
</reference>
<dbReference type="Proteomes" id="UP000414136">
    <property type="component" value="Unassembled WGS sequence"/>
</dbReference>
<name>A0A5E5AIV7_9BURK</name>
<organism evidence="2 3">
    <name type="scientific">Pandoraea captiosa</name>
    <dbReference type="NCBI Taxonomy" id="2508302"/>
    <lineage>
        <taxon>Bacteria</taxon>
        <taxon>Pseudomonadati</taxon>
        <taxon>Pseudomonadota</taxon>
        <taxon>Betaproteobacteria</taxon>
        <taxon>Burkholderiales</taxon>
        <taxon>Burkholderiaceae</taxon>
        <taxon>Pandoraea</taxon>
    </lineage>
</organism>
<gene>
    <name evidence="2" type="ORF">PCA31118_04372</name>
</gene>
<dbReference type="EMBL" id="CABPSQ010000011">
    <property type="protein sequence ID" value="VVE72976.1"/>
    <property type="molecule type" value="Genomic_DNA"/>
</dbReference>
<evidence type="ECO:0000256" key="1">
    <source>
        <dbReference type="SAM" id="MobiDB-lite"/>
    </source>
</evidence>
<accession>A0A5E5AIV7</accession>
<protein>
    <submittedName>
        <fullName evidence="2">Uncharacterized protein</fullName>
    </submittedName>
</protein>
<keyword evidence="3" id="KW-1185">Reference proteome</keyword>